<keyword evidence="2" id="KW-0732">Signal</keyword>
<dbReference type="OrthoDB" id="4376109at2"/>
<dbReference type="AlphaFoldDB" id="C7RF94"/>
<sequence>MKKKNLLALFLSLTALGFVGTSLADNNPKDLPIVYYEDYDLDEAIGLSNDDNSTEGKDTEESDLEKATDSIEDEISKEEKDESPSESTGDSDSSQSSKHSFPYPAGNRPIENQKTRPYTSRKKNYTADSTEGPIKGNRLTGVYHTRGQRDYNKISVENVTWFYSEDEAISKGYRHAQR</sequence>
<feature type="chain" id="PRO_5002983711" evidence="2">
    <location>
        <begin position="25"/>
        <end position="178"/>
    </location>
</feature>
<reference evidence="3 4" key="1">
    <citation type="journal article" date="2009" name="Stand. Genomic Sci.">
        <title>Complete genome sequence of Anaerococcus prevotii type strain (PC1).</title>
        <authorList>
            <person name="Labutti K."/>
            <person name="Pukall R."/>
            <person name="Steenblock K."/>
            <person name="Glavina Del Rio T."/>
            <person name="Tice H."/>
            <person name="Copeland A."/>
            <person name="Cheng J.F."/>
            <person name="Lucas S."/>
            <person name="Chen F."/>
            <person name="Nolan M."/>
            <person name="Bruce D."/>
            <person name="Goodwin L."/>
            <person name="Pitluck S."/>
            <person name="Ivanova N."/>
            <person name="Mavromatis K."/>
            <person name="Ovchinnikova G."/>
            <person name="Pati A."/>
            <person name="Chen A."/>
            <person name="Palaniappan K."/>
            <person name="Land M."/>
            <person name="Hauser L."/>
            <person name="Chang Y.J."/>
            <person name="Jeffries C.D."/>
            <person name="Chain P."/>
            <person name="Saunders E."/>
            <person name="Brettin T."/>
            <person name="Detter J.C."/>
            <person name="Han C."/>
            <person name="Goker M."/>
            <person name="Bristow J."/>
            <person name="Eisen J.A."/>
            <person name="Markowitz V."/>
            <person name="Hugenholtz P."/>
            <person name="Kyrpides N.C."/>
            <person name="Klenk H.P."/>
            <person name="Lapidus A."/>
        </authorList>
    </citation>
    <scope>NUCLEOTIDE SEQUENCE [LARGE SCALE GENOMIC DNA]</scope>
    <source>
        <strain evidence="4">ATCC 9321 / DSM 20548 / JCM 6508 / NCTC 11806 / PC1</strain>
    </source>
</reference>
<evidence type="ECO:0000313" key="3">
    <source>
        <dbReference type="EMBL" id="ACV28155.1"/>
    </source>
</evidence>
<evidence type="ECO:0000313" key="4">
    <source>
        <dbReference type="Proteomes" id="UP000002294"/>
    </source>
</evidence>
<accession>C7RF94</accession>
<dbReference type="SUPFAM" id="SSF57884">
    <property type="entry name" value="Ada DNA repair protein, N-terminal domain (N-Ada 10)"/>
    <property type="match status" value="1"/>
</dbReference>
<dbReference type="RefSeq" id="WP_012803574.1">
    <property type="nucleotide sequence ID" value="NC_013171.1"/>
</dbReference>
<dbReference type="HOGENOM" id="CLU_1507627_0_0_9"/>
<keyword evidence="4" id="KW-1185">Reference proteome</keyword>
<feature type="compositionally biased region" description="Low complexity" evidence="1">
    <location>
        <begin position="85"/>
        <end position="100"/>
    </location>
</feature>
<name>C7RF94_ANAPD</name>
<evidence type="ECO:0000256" key="2">
    <source>
        <dbReference type="SAM" id="SignalP"/>
    </source>
</evidence>
<feature type="compositionally biased region" description="Basic and acidic residues" evidence="1">
    <location>
        <begin position="54"/>
        <end position="69"/>
    </location>
</feature>
<dbReference type="InterPro" id="IPR035451">
    <property type="entry name" value="Ada-like_dom_sf"/>
</dbReference>
<dbReference type="KEGG" id="apr:Apre_0102"/>
<gene>
    <name evidence="3" type="ordered locus">Apre_0102</name>
</gene>
<evidence type="ECO:0000256" key="1">
    <source>
        <dbReference type="SAM" id="MobiDB-lite"/>
    </source>
</evidence>
<feature type="signal peptide" evidence="2">
    <location>
        <begin position="1"/>
        <end position="24"/>
    </location>
</feature>
<proteinExistence type="predicted"/>
<dbReference type="Proteomes" id="UP000002294">
    <property type="component" value="Chromosome"/>
</dbReference>
<organism evidence="3 4">
    <name type="scientific">Anaerococcus prevotii (strain ATCC 9321 / DSM 20548 / JCM 6508 / NCTC 11806 / PC1)</name>
    <name type="common">Peptostreptococcus prevotii</name>
    <name type="synonym">Peptococcus prevotii</name>
    <dbReference type="NCBI Taxonomy" id="525919"/>
    <lineage>
        <taxon>Bacteria</taxon>
        <taxon>Bacillati</taxon>
        <taxon>Bacillota</taxon>
        <taxon>Tissierellia</taxon>
        <taxon>Tissierellales</taxon>
        <taxon>Peptoniphilaceae</taxon>
        <taxon>Anaerococcus</taxon>
    </lineage>
</organism>
<feature type="region of interest" description="Disordered" evidence="1">
    <location>
        <begin position="46"/>
        <end position="149"/>
    </location>
</feature>
<protein>
    <submittedName>
        <fullName evidence="3">Uncharacterized protein</fullName>
    </submittedName>
</protein>
<dbReference type="EMBL" id="CP001708">
    <property type="protein sequence ID" value="ACV28155.1"/>
    <property type="molecule type" value="Genomic_DNA"/>
</dbReference>
<dbReference type="STRING" id="525919.Apre_0102"/>